<dbReference type="PANTHER" id="PTHR47357:SF1">
    <property type="entry name" value="SPINDLE POLE BODY COMPONENT 110"/>
    <property type="match status" value="1"/>
</dbReference>
<dbReference type="Proteomes" id="UP000224006">
    <property type="component" value="Chromosome VII"/>
</dbReference>
<feature type="compositionally biased region" description="Basic and acidic residues" evidence="2">
    <location>
        <begin position="1233"/>
        <end position="1253"/>
    </location>
</feature>
<dbReference type="RefSeq" id="XP_029217674.1">
    <property type="nucleotide sequence ID" value="XM_029366243.1"/>
</dbReference>
<organism evidence="3 4">
    <name type="scientific">Besnoitia besnoiti</name>
    <name type="common">Apicomplexan protozoan</name>
    <dbReference type="NCBI Taxonomy" id="94643"/>
    <lineage>
        <taxon>Eukaryota</taxon>
        <taxon>Sar</taxon>
        <taxon>Alveolata</taxon>
        <taxon>Apicomplexa</taxon>
        <taxon>Conoidasida</taxon>
        <taxon>Coccidia</taxon>
        <taxon>Eucoccidiorida</taxon>
        <taxon>Eimeriorina</taxon>
        <taxon>Sarcocystidae</taxon>
        <taxon>Besnoitia</taxon>
    </lineage>
</organism>
<feature type="compositionally biased region" description="Basic and acidic residues" evidence="2">
    <location>
        <begin position="287"/>
        <end position="298"/>
    </location>
</feature>
<feature type="compositionally biased region" description="Basic and acidic residues" evidence="2">
    <location>
        <begin position="614"/>
        <end position="630"/>
    </location>
</feature>
<evidence type="ECO:0000313" key="3">
    <source>
        <dbReference type="EMBL" id="PFH33665.1"/>
    </source>
</evidence>
<feature type="region of interest" description="Disordered" evidence="2">
    <location>
        <begin position="1218"/>
        <end position="1260"/>
    </location>
</feature>
<evidence type="ECO:0000256" key="2">
    <source>
        <dbReference type="SAM" id="MobiDB-lite"/>
    </source>
</evidence>
<dbReference type="PANTHER" id="PTHR47357">
    <property type="entry name" value="COP1-INTERACTIVE PROTEIN 1"/>
    <property type="match status" value="1"/>
</dbReference>
<feature type="region of interest" description="Disordered" evidence="2">
    <location>
        <begin position="1158"/>
        <end position="1183"/>
    </location>
</feature>
<feature type="region of interest" description="Disordered" evidence="2">
    <location>
        <begin position="287"/>
        <end position="329"/>
    </location>
</feature>
<feature type="region of interest" description="Disordered" evidence="2">
    <location>
        <begin position="607"/>
        <end position="630"/>
    </location>
</feature>
<protein>
    <submittedName>
        <fullName evidence="3">Uncharacterized protein</fullName>
    </submittedName>
</protein>
<dbReference type="GeneID" id="40312808"/>
<evidence type="ECO:0000313" key="4">
    <source>
        <dbReference type="Proteomes" id="UP000224006"/>
    </source>
</evidence>
<feature type="region of interest" description="Disordered" evidence="2">
    <location>
        <begin position="783"/>
        <end position="804"/>
    </location>
</feature>
<dbReference type="VEuPathDB" id="ToxoDB:BESB_078810"/>
<dbReference type="GO" id="GO:0005200">
    <property type="term" value="F:structural constituent of cytoskeleton"/>
    <property type="evidence" value="ECO:0007669"/>
    <property type="project" value="TreeGrafter"/>
</dbReference>
<feature type="region of interest" description="Disordered" evidence="2">
    <location>
        <begin position="142"/>
        <end position="233"/>
    </location>
</feature>
<feature type="coiled-coil region" evidence="1">
    <location>
        <begin position="503"/>
        <end position="531"/>
    </location>
</feature>
<accession>A0A2A9M6P9</accession>
<dbReference type="KEGG" id="bbes:BESB_078810"/>
<sequence length="1327" mass="145850">MTRRESAPLQAPQRVPGATEKIRQLLGRHRGVFHAGHRYLFPQTINPDLALEKPSRGVVSRLLAYAATKRSLREARNVVDSARAAVRIGASPSAAALLRRRRTSRANSTQHASLASALAEADSELEALLSLGLPQRCFAPSNTVQETSREAAAPRPPAATETHARGVLRAAAAPENPEKGRSPAGASRSLLDGLKAGDEAPCSDRRAGDKEEARSLPHGDSQRLTSLAAVPPPRRRLEEGEVFVQARRASAFPRLSRTSTLSASLRHASEAGDAFRDRFVPAHDSVRRLIGEPDRPESLDPPLSAARPRETNDRRGAFNRQDSRPSSDLECGKATVAAAAAAEAARGAAAAEAAAAAAADAAAAAEERETSKDLQIEQLRAENRRLHIEAQLLQQRLHSELRACEAARKRVLGAERAQWEAEKNRLEIQNRRLHDEVTRLERHQEEESRRVAAVLQALDEEREQERKQSEQRLSAVLTEEEGKRKAAVEAAVRDADKKRIAEVKELEKKRRAEVEALKATQQEELAKQKQQVATQDDICSLLRHVESSAETIKLMTERLGRDSTHDPSQLTSQIAEREATLKTMQEELKRQQKQTADQHGALVALLGDFQRQQRASEERRRRERDRLDAEREALRQLQQTLSTAEEDQRKSLEELKATIADEKRELVSRLHAKEFELKEREQRLEIAQRRVENERRAVDAAARGVEETRARAAARLREVEGEVFEERRRALREFDALEEEKLELRRSQQQLALLQADVQRRQREMDEEGRKTQALLREVEDREAEISKRHAEATEARAQAELRAREAEQEKRSCEEKLQQLQALSRSLQKEQLDLLRLESRLLAPAAPAAVPPVPLPPSYPACPGRVTSADPLALHHSRSVNLTLCAKTAAARPPLRSQSASFSSASLSPRCAAQPSFPLSALFPESGAHSASAGVGTASLEPDILRSSGDIAGLRAVGRPPVAFANAQEPPSLALYRRAAPASPDESTILPPVILQAFLRTRSSVSARSSAVSTAQAPTSQGGSLAPSAADSGFPSSCPSRVSSVAPFFALSPSNSALRLSFHPRAQHAARGADEPERGRAAPSARARRRSFCLGDEGHRGLADQHAAGVGRRLSSSPGAREREGRAAQPAASSERSLLSRLECATARLKQPRLATPCASGRINDSEPEGETNGRWQRGGWERPEGAFGLWRAVEEEAAREDYAADGRAEGEMAVGGLSAGRADSGDIEEENQFRRSRDAESEHEGGIESRAQRGVSAARAREERQAMRILECNDQTQGGLFDSREFGELADASQALAARQQVLSARVESRRGYMRCLEEIFEQQW</sequence>
<comment type="caution">
    <text evidence="3">The sequence shown here is derived from an EMBL/GenBank/DDBJ whole genome shotgun (WGS) entry which is preliminary data.</text>
</comment>
<feature type="compositionally biased region" description="Low complexity" evidence="2">
    <location>
        <begin position="150"/>
        <end position="161"/>
    </location>
</feature>
<name>A0A2A9M6P9_BESBE</name>
<reference evidence="3 4" key="1">
    <citation type="submission" date="2017-09" db="EMBL/GenBank/DDBJ databases">
        <title>Genome sequencing of Besnoitia besnoiti strain Bb-Ger1.</title>
        <authorList>
            <person name="Schares G."/>
            <person name="Venepally P."/>
            <person name="Lorenzi H.A."/>
        </authorList>
    </citation>
    <scope>NUCLEOTIDE SEQUENCE [LARGE SCALE GENOMIC DNA]</scope>
    <source>
        <strain evidence="3 4">Bb-Ger1</strain>
    </source>
</reference>
<keyword evidence="4" id="KW-1185">Reference proteome</keyword>
<feature type="compositionally biased region" description="Basic and acidic residues" evidence="2">
    <location>
        <begin position="195"/>
        <end position="221"/>
    </location>
</feature>
<evidence type="ECO:0000256" key="1">
    <source>
        <dbReference type="SAM" id="Coils"/>
    </source>
</evidence>
<gene>
    <name evidence="3" type="ORF">BESB_078810</name>
</gene>
<feature type="compositionally biased region" description="Basic and acidic residues" evidence="2">
    <location>
        <begin position="1072"/>
        <end position="1081"/>
    </location>
</feature>
<dbReference type="OrthoDB" id="446394at2759"/>
<feature type="compositionally biased region" description="Basic and acidic residues" evidence="2">
    <location>
        <begin position="307"/>
        <end position="329"/>
    </location>
</feature>
<dbReference type="GO" id="GO:0005856">
    <property type="term" value="C:cytoskeleton"/>
    <property type="evidence" value="ECO:0007669"/>
    <property type="project" value="TreeGrafter"/>
</dbReference>
<feature type="region of interest" description="Disordered" evidence="2">
    <location>
        <begin position="1066"/>
        <end position="1138"/>
    </location>
</feature>
<proteinExistence type="predicted"/>
<keyword evidence="1" id="KW-0175">Coiled coil</keyword>
<feature type="coiled-coil region" evidence="1">
    <location>
        <begin position="348"/>
        <end position="450"/>
    </location>
</feature>
<feature type="region of interest" description="Disordered" evidence="2">
    <location>
        <begin position="1011"/>
        <end position="1038"/>
    </location>
</feature>
<dbReference type="EMBL" id="NWUJ01000008">
    <property type="protein sequence ID" value="PFH33665.1"/>
    <property type="molecule type" value="Genomic_DNA"/>
</dbReference>